<dbReference type="EMBL" id="JENX01000125">
    <property type="protein sequence ID" value="KEI14189.1"/>
    <property type="molecule type" value="Genomic_DNA"/>
</dbReference>
<keyword evidence="3" id="KW-1185">Reference proteome</keyword>
<evidence type="ECO:0000256" key="1">
    <source>
        <dbReference type="SAM" id="Coils"/>
    </source>
</evidence>
<feature type="coiled-coil region" evidence="1">
    <location>
        <begin position="163"/>
        <end position="190"/>
    </location>
</feature>
<geneLocation type="plasmid" evidence="2 3">
    <name>p1Ch9693</name>
</geneLocation>
<evidence type="ECO:0008006" key="4">
    <source>
        <dbReference type="Google" id="ProtNLM"/>
    </source>
</evidence>
<gene>
    <name evidence="2" type="ORF">Z960_p0198</name>
</gene>
<feature type="coiled-coil region" evidence="1">
    <location>
        <begin position="22"/>
        <end position="77"/>
    </location>
</feature>
<evidence type="ECO:0000313" key="3">
    <source>
        <dbReference type="Proteomes" id="UP000027937"/>
    </source>
</evidence>
<keyword evidence="1" id="KW-0175">Coiled coil</keyword>
<sequence>MWRFYNMENKVINVDFESMTSEQLMEIQEKAKETRLKKAENKINELKDSYKKINNAIKILKEENKELKEKVSLIQSETSQVTKTLLTHGKERRELENHLHKIIYDELNKDSMRDKLFHGDLTRICKADICKSLNVGSFLWIEVKDIDIAKRLAYKSLNKESIHRIMRKRTDDLRKKYDKLETQNAKLTDREKRQSILLNELLEEVNGDASEI</sequence>
<accession>A0ABR4TBB0</accession>
<keyword evidence="2" id="KW-0614">Plasmid</keyword>
<organism evidence="2 3">
    <name type="scientific">Clostridium haemolyticum NCTC 9693</name>
    <dbReference type="NCBI Taxonomy" id="1443114"/>
    <lineage>
        <taxon>Bacteria</taxon>
        <taxon>Bacillati</taxon>
        <taxon>Bacillota</taxon>
        <taxon>Clostridia</taxon>
        <taxon>Eubacteriales</taxon>
        <taxon>Clostridiaceae</taxon>
        <taxon>Clostridium</taxon>
    </lineage>
</organism>
<dbReference type="Proteomes" id="UP000027937">
    <property type="component" value="Plasmid p1Ch9693"/>
</dbReference>
<comment type="caution">
    <text evidence="2">The sequence shown here is derived from an EMBL/GenBank/DDBJ whole genome shotgun (WGS) entry which is preliminary data.</text>
</comment>
<name>A0ABR4TBB0_CLOHA</name>
<reference evidence="3" key="1">
    <citation type="journal article" date="2014" name="PLoS ONE">
        <title>Plasmidome interchange between Clostridium botulinum, Clostridium novyi and Clostridium haemolyticum converts strains of independent lineages into distinctly different pathogens.</title>
        <authorList>
            <person name="Skarin H."/>
            <person name="Segerman B."/>
        </authorList>
    </citation>
    <scope>NUCLEOTIDE SEQUENCE [LARGE SCALE GENOMIC DNA]</scope>
    <source>
        <strain evidence="3">NCTC 9693</strain>
    </source>
</reference>
<protein>
    <recommendedName>
        <fullName evidence="4">Phage protein</fullName>
    </recommendedName>
</protein>
<evidence type="ECO:0000313" key="2">
    <source>
        <dbReference type="EMBL" id="KEI14189.1"/>
    </source>
</evidence>
<proteinExistence type="predicted"/>